<reference evidence="2" key="1">
    <citation type="submission" date="2016-10" db="EMBL/GenBank/DDBJ databases">
        <authorList>
            <person name="Varghese N."/>
            <person name="Submissions S."/>
        </authorList>
    </citation>
    <scope>NUCLEOTIDE SEQUENCE [LARGE SCALE GENOMIC DNA]</scope>
    <source>
        <strain evidence="2">DSM 43163</strain>
    </source>
</reference>
<sequence>MAASAPLNAMLAGADYEIVREGPWNRKRSRAAIGVVRELKLSRPVDTAMRKWPALIWDDSGDTYLSRGFNASYSDMSTLVVYIDASRGVVALTPGPEAKVVVGPGNEWTKSLKKGSH</sequence>
<protein>
    <submittedName>
        <fullName evidence="1">Uncharacterized protein</fullName>
    </submittedName>
</protein>
<gene>
    <name evidence="1" type="ORF">SAMN04489712_13034</name>
</gene>
<keyword evidence="2" id="KW-1185">Reference proteome</keyword>
<dbReference type="EMBL" id="FNVO01000030">
    <property type="protein sequence ID" value="SEG91731.1"/>
    <property type="molecule type" value="Genomic_DNA"/>
</dbReference>
<evidence type="ECO:0000313" key="1">
    <source>
        <dbReference type="EMBL" id="SEG91731.1"/>
    </source>
</evidence>
<evidence type="ECO:0000313" key="2">
    <source>
        <dbReference type="Proteomes" id="UP000236723"/>
    </source>
</evidence>
<name>A0A1H6E303_9ACTN</name>
<proteinExistence type="predicted"/>
<dbReference type="AlphaFoldDB" id="A0A1H6E303"/>
<accession>A0A1H6E303</accession>
<dbReference type="Proteomes" id="UP000236723">
    <property type="component" value="Unassembled WGS sequence"/>
</dbReference>
<organism evidence="1 2">
    <name type="scientific">Thermomonospora echinospora</name>
    <dbReference type="NCBI Taxonomy" id="1992"/>
    <lineage>
        <taxon>Bacteria</taxon>
        <taxon>Bacillati</taxon>
        <taxon>Actinomycetota</taxon>
        <taxon>Actinomycetes</taxon>
        <taxon>Streptosporangiales</taxon>
        <taxon>Thermomonosporaceae</taxon>
        <taxon>Thermomonospora</taxon>
    </lineage>
</organism>